<dbReference type="InterPro" id="IPR008833">
    <property type="entry name" value="Surf2"/>
</dbReference>
<name>D5AC36_PICSI</name>
<evidence type="ECO:0000313" key="2">
    <source>
        <dbReference type="EMBL" id="ADE77105.1"/>
    </source>
</evidence>
<dbReference type="EMBL" id="BT123807">
    <property type="protein sequence ID" value="ADE77105.1"/>
    <property type="molecule type" value="mRNA"/>
</dbReference>
<protein>
    <submittedName>
        <fullName evidence="2">Uncharacterized protein</fullName>
    </submittedName>
</protein>
<accession>D5AC36</accession>
<feature type="compositionally biased region" description="Basic and acidic residues" evidence="1">
    <location>
        <begin position="45"/>
        <end position="68"/>
    </location>
</feature>
<dbReference type="PANTHER" id="PTHR47854">
    <property type="entry name" value="SURFEIT LOCUS PROTEIN 2 (SURF2)"/>
    <property type="match status" value="1"/>
</dbReference>
<sequence>MNKHSNLELGRNDATPSADADPKSDSEGSDFWTPPVGSRWDDDDGKDRWEGLTDSETKQKNGIEKMADDVSTNDEEECSSGDIGAQDDTVRTKRMSIAVGPSSFAPRKKKSRLKHESSKIEGQPSSEK</sequence>
<feature type="region of interest" description="Disordered" evidence="1">
    <location>
        <begin position="1"/>
        <end position="128"/>
    </location>
</feature>
<proteinExistence type="evidence at transcript level"/>
<dbReference type="AlphaFoldDB" id="D5AC36"/>
<organism evidence="2">
    <name type="scientific">Picea sitchensis</name>
    <name type="common">Sitka spruce</name>
    <name type="synonym">Pinus sitchensis</name>
    <dbReference type="NCBI Taxonomy" id="3332"/>
    <lineage>
        <taxon>Eukaryota</taxon>
        <taxon>Viridiplantae</taxon>
        <taxon>Streptophyta</taxon>
        <taxon>Embryophyta</taxon>
        <taxon>Tracheophyta</taxon>
        <taxon>Spermatophyta</taxon>
        <taxon>Pinopsida</taxon>
        <taxon>Pinidae</taxon>
        <taxon>Conifers I</taxon>
        <taxon>Pinales</taxon>
        <taxon>Pinaceae</taxon>
        <taxon>Picea</taxon>
    </lineage>
</organism>
<dbReference type="PANTHER" id="PTHR47854:SF1">
    <property type="entry name" value="SURFEIT LOCUS PROTEIN 2 (SURF2)"/>
    <property type="match status" value="1"/>
</dbReference>
<reference evidence="2" key="1">
    <citation type="submission" date="2010-04" db="EMBL/GenBank/DDBJ databases">
        <authorList>
            <person name="Reid K.E."/>
            <person name="Liao N."/>
            <person name="Chan S."/>
            <person name="Docking R."/>
            <person name="Taylor G."/>
            <person name="Moore R."/>
            <person name="Mayo M."/>
            <person name="Munro S."/>
            <person name="King J."/>
            <person name="Yanchuk A."/>
            <person name="Holt R."/>
            <person name="Jones S."/>
            <person name="Marra M."/>
            <person name="Ritland C.E."/>
            <person name="Ritland K."/>
            <person name="Bohlmann J."/>
        </authorList>
    </citation>
    <scope>NUCLEOTIDE SEQUENCE</scope>
    <source>
        <tissue evidence="2">Bud</tissue>
    </source>
</reference>
<dbReference type="Pfam" id="PF05477">
    <property type="entry name" value="SURF2"/>
    <property type="match status" value="1"/>
</dbReference>
<evidence type="ECO:0000256" key="1">
    <source>
        <dbReference type="SAM" id="MobiDB-lite"/>
    </source>
</evidence>